<accession>A0A0A8Z7K2</accession>
<sequence length="23" mass="2752">MVRVMLFGNMVRILEKLICMTPR</sequence>
<dbReference type="AlphaFoldDB" id="A0A0A8Z7K2"/>
<proteinExistence type="predicted"/>
<name>A0A0A8Z7K2_ARUDO</name>
<reference evidence="1" key="1">
    <citation type="submission" date="2014-09" db="EMBL/GenBank/DDBJ databases">
        <authorList>
            <person name="Magalhaes I.L.F."/>
            <person name="Oliveira U."/>
            <person name="Santos F.R."/>
            <person name="Vidigal T.H.D.A."/>
            <person name="Brescovit A.D."/>
            <person name="Santos A.J."/>
        </authorList>
    </citation>
    <scope>NUCLEOTIDE SEQUENCE</scope>
    <source>
        <tissue evidence="1">Shoot tissue taken approximately 20 cm above the soil surface</tissue>
    </source>
</reference>
<organism evidence="1">
    <name type="scientific">Arundo donax</name>
    <name type="common">Giant reed</name>
    <name type="synonym">Donax arundinaceus</name>
    <dbReference type="NCBI Taxonomy" id="35708"/>
    <lineage>
        <taxon>Eukaryota</taxon>
        <taxon>Viridiplantae</taxon>
        <taxon>Streptophyta</taxon>
        <taxon>Embryophyta</taxon>
        <taxon>Tracheophyta</taxon>
        <taxon>Spermatophyta</taxon>
        <taxon>Magnoliopsida</taxon>
        <taxon>Liliopsida</taxon>
        <taxon>Poales</taxon>
        <taxon>Poaceae</taxon>
        <taxon>PACMAD clade</taxon>
        <taxon>Arundinoideae</taxon>
        <taxon>Arundineae</taxon>
        <taxon>Arundo</taxon>
    </lineage>
</organism>
<dbReference type="EMBL" id="GBRH01263104">
    <property type="protein sequence ID" value="JAD34791.1"/>
    <property type="molecule type" value="Transcribed_RNA"/>
</dbReference>
<protein>
    <submittedName>
        <fullName evidence="1">Uncharacterized protein</fullName>
    </submittedName>
</protein>
<reference evidence="1" key="2">
    <citation type="journal article" date="2015" name="Data Brief">
        <title>Shoot transcriptome of the giant reed, Arundo donax.</title>
        <authorList>
            <person name="Barrero R.A."/>
            <person name="Guerrero F.D."/>
            <person name="Moolhuijzen P."/>
            <person name="Goolsby J.A."/>
            <person name="Tidwell J."/>
            <person name="Bellgard S.E."/>
            <person name="Bellgard M.I."/>
        </authorList>
    </citation>
    <scope>NUCLEOTIDE SEQUENCE</scope>
    <source>
        <tissue evidence="1">Shoot tissue taken approximately 20 cm above the soil surface</tissue>
    </source>
</reference>
<evidence type="ECO:0000313" key="1">
    <source>
        <dbReference type="EMBL" id="JAD34791.1"/>
    </source>
</evidence>